<dbReference type="EMBL" id="JBEZFP010000009">
    <property type="protein sequence ID" value="MEU8132995.1"/>
    <property type="molecule type" value="Genomic_DNA"/>
</dbReference>
<dbReference type="PROSITE" id="PS50056">
    <property type="entry name" value="TYR_PHOSPHATASE_2"/>
    <property type="match status" value="1"/>
</dbReference>
<dbReference type="InterPro" id="IPR026893">
    <property type="entry name" value="Tyr/Ser_Pase_IphP-type"/>
</dbReference>
<dbReference type="RefSeq" id="WP_358349735.1">
    <property type="nucleotide sequence ID" value="NZ_JBEZFP010000009.1"/>
</dbReference>
<evidence type="ECO:0000256" key="1">
    <source>
        <dbReference type="ARBA" id="ARBA00009580"/>
    </source>
</evidence>
<keyword evidence="4" id="KW-1185">Reference proteome</keyword>
<name>A0ABV3DB69_9ACTN</name>
<dbReference type="PROSITE" id="PS00383">
    <property type="entry name" value="TYR_PHOSPHATASE_1"/>
    <property type="match status" value="1"/>
</dbReference>
<sequence length="253" mass="27721">MPTNPQRHVSFDRLHNFRDLGGYPAVDGRVVAWGRLYRSDSLGKLHGDDARADRERFLALGIRTVVDLRYPWEIAKRGRVPERDGLGYHNLSIEHRPYDQAALGPDVDVEPFLTEKYVEVALDGVKEIRGALDVLAAPGGPAVFHCASGKDRTGIIAALVLTLLGVEDEVIVADFALTGLATERLVADWYTWVPPGRELTWPGYGQAPAGLMRGFLAWAEAEYGSLRGYAEAQLGVDDALVAALRAQYLVAAE</sequence>
<dbReference type="Proteomes" id="UP001551482">
    <property type="component" value="Unassembled WGS sequence"/>
</dbReference>
<evidence type="ECO:0000313" key="4">
    <source>
        <dbReference type="Proteomes" id="UP001551482"/>
    </source>
</evidence>
<dbReference type="InterPro" id="IPR016130">
    <property type="entry name" value="Tyr_Pase_AS"/>
</dbReference>
<protein>
    <submittedName>
        <fullName evidence="3">Tyrosine-protein phosphatase</fullName>
        <ecNumber evidence="3">3.1.3.48</ecNumber>
    </submittedName>
</protein>
<dbReference type="InterPro" id="IPR000387">
    <property type="entry name" value="Tyr_Pase_dom"/>
</dbReference>
<proteinExistence type="inferred from homology"/>
<dbReference type="PANTHER" id="PTHR31126">
    <property type="entry name" value="TYROSINE-PROTEIN PHOSPHATASE"/>
    <property type="match status" value="1"/>
</dbReference>
<evidence type="ECO:0000313" key="3">
    <source>
        <dbReference type="EMBL" id="MEU8132995.1"/>
    </source>
</evidence>
<evidence type="ECO:0000259" key="2">
    <source>
        <dbReference type="PROSITE" id="PS50056"/>
    </source>
</evidence>
<comment type="similarity">
    <text evidence="1">Belongs to the protein-tyrosine phosphatase family.</text>
</comment>
<feature type="domain" description="Tyrosine specific protein phosphatases" evidence="2">
    <location>
        <begin position="122"/>
        <end position="184"/>
    </location>
</feature>
<gene>
    <name evidence="3" type="ORF">AB0C36_05755</name>
</gene>
<dbReference type="SUPFAM" id="SSF52799">
    <property type="entry name" value="(Phosphotyrosine protein) phosphatases II"/>
    <property type="match status" value="1"/>
</dbReference>
<organism evidence="3 4">
    <name type="scientific">Streptodolium elevatio</name>
    <dbReference type="NCBI Taxonomy" id="3157996"/>
    <lineage>
        <taxon>Bacteria</taxon>
        <taxon>Bacillati</taxon>
        <taxon>Actinomycetota</taxon>
        <taxon>Actinomycetes</taxon>
        <taxon>Kitasatosporales</taxon>
        <taxon>Streptomycetaceae</taxon>
        <taxon>Streptodolium</taxon>
    </lineage>
</organism>
<dbReference type="GO" id="GO:0004725">
    <property type="term" value="F:protein tyrosine phosphatase activity"/>
    <property type="evidence" value="ECO:0007669"/>
    <property type="project" value="UniProtKB-EC"/>
</dbReference>
<dbReference type="Pfam" id="PF13350">
    <property type="entry name" value="Y_phosphatase3"/>
    <property type="match status" value="1"/>
</dbReference>
<dbReference type="Gene3D" id="3.90.190.10">
    <property type="entry name" value="Protein tyrosine phosphatase superfamily"/>
    <property type="match status" value="1"/>
</dbReference>
<dbReference type="PANTHER" id="PTHR31126:SF1">
    <property type="entry name" value="TYROSINE SPECIFIC PROTEIN PHOSPHATASES DOMAIN-CONTAINING PROTEIN"/>
    <property type="match status" value="1"/>
</dbReference>
<comment type="caution">
    <text evidence="3">The sequence shown here is derived from an EMBL/GenBank/DDBJ whole genome shotgun (WGS) entry which is preliminary data.</text>
</comment>
<dbReference type="InterPro" id="IPR029021">
    <property type="entry name" value="Prot-tyrosine_phosphatase-like"/>
</dbReference>
<keyword evidence="3" id="KW-0378">Hydrolase</keyword>
<dbReference type="EC" id="3.1.3.48" evidence="3"/>
<reference evidence="3 4" key="1">
    <citation type="submission" date="2024-06" db="EMBL/GenBank/DDBJ databases">
        <title>The Natural Products Discovery Center: Release of the First 8490 Sequenced Strains for Exploring Actinobacteria Biosynthetic Diversity.</title>
        <authorList>
            <person name="Kalkreuter E."/>
            <person name="Kautsar S.A."/>
            <person name="Yang D."/>
            <person name="Bader C.D."/>
            <person name="Teijaro C.N."/>
            <person name="Fluegel L."/>
            <person name="Davis C.M."/>
            <person name="Simpson J.R."/>
            <person name="Lauterbach L."/>
            <person name="Steele A.D."/>
            <person name="Gui C."/>
            <person name="Meng S."/>
            <person name="Li G."/>
            <person name="Viehrig K."/>
            <person name="Ye F."/>
            <person name="Su P."/>
            <person name="Kiefer A.F."/>
            <person name="Nichols A."/>
            <person name="Cepeda A.J."/>
            <person name="Yan W."/>
            <person name="Fan B."/>
            <person name="Jiang Y."/>
            <person name="Adhikari A."/>
            <person name="Zheng C.-J."/>
            <person name="Schuster L."/>
            <person name="Cowan T.M."/>
            <person name="Smanski M.J."/>
            <person name="Chevrette M.G."/>
            <person name="De Carvalho L.P.S."/>
            <person name="Shen B."/>
        </authorList>
    </citation>
    <scope>NUCLEOTIDE SEQUENCE [LARGE SCALE GENOMIC DNA]</scope>
    <source>
        <strain evidence="3 4">NPDC048946</strain>
    </source>
</reference>
<accession>A0ABV3DB69</accession>